<keyword evidence="5" id="KW-1185">Reference proteome</keyword>
<feature type="transmembrane region" description="Helical" evidence="2">
    <location>
        <begin position="16"/>
        <end position="41"/>
    </location>
</feature>
<evidence type="ECO:0000313" key="5">
    <source>
        <dbReference type="Proteomes" id="UP000297496"/>
    </source>
</evidence>
<dbReference type="RefSeq" id="WP_135839029.1">
    <property type="nucleotide sequence ID" value="NZ_SRRO01000001.1"/>
</dbReference>
<evidence type="ECO:0000259" key="3">
    <source>
        <dbReference type="PROSITE" id="PS50234"/>
    </source>
</evidence>
<name>A0A4Z1CMF8_9ACTN</name>
<dbReference type="Proteomes" id="UP000297496">
    <property type="component" value="Unassembled WGS sequence"/>
</dbReference>
<keyword evidence="2" id="KW-0812">Transmembrane</keyword>
<gene>
    <name evidence="4" type="ORF">EXE59_11510</name>
</gene>
<feature type="domain" description="VWFA" evidence="3">
    <location>
        <begin position="341"/>
        <end position="537"/>
    </location>
</feature>
<dbReference type="InterPro" id="IPR002035">
    <property type="entry name" value="VWF_A"/>
</dbReference>
<organism evidence="4 5">
    <name type="scientific">Nocardioides eburneiflavus</name>
    <dbReference type="NCBI Taxonomy" id="2518372"/>
    <lineage>
        <taxon>Bacteria</taxon>
        <taxon>Bacillati</taxon>
        <taxon>Actinomycetota</taxon>
        <taxon>Actinomycetes</taxon>
        <taxon>Propionibacteriales</taxon>
        <taxon>Nocardioidaceae</taxon>
        <taxon>Nocardioides</taxon>
    </lineage>
</organism>
<accession>A0A4Z1CMF8</accession>
<evidence type="ECO:0000256" key="2">
    <source>
        <dbReference type="SAM" id="Phobius"/>
    </source>
</evidence>
<dbReference type="OrthoDB" id="5621159at2"/>
<dbReference type="AlphaFoldDB" id="A0A4Z1CMF8"/>
<dbReference type="EMBL" id="SRRO01000001">
    <property type="protein sequence ID" value="TGN64519.1"/>
    <property type="molecule type" value="Genomic_DNA"/>
</dbReference>
<dbReference type="SUPFAM" id="SSF53300">
    <property type="entry name" value="vWA-like"/>
    <property type="match status" value="1"/>
</dbReference>
<keyword evidence="2" id="KW-1133">Transmembrane helix</keyword>
<reference evidence="4 5" key="1">
    <citation type="submission" date="2019-04" db="EMBL/GenBank/DDBJ databases">
        <title>Three New Species of Nocardioides, Nocardioides euryhalodurans sp. nov., Nocardioides seonyuensis sp. nov. and Nocardioides eburneoflavus sp. nov. Isolated from Soil.</title>
        <authorList>
            <person name="Roh S.G."/>
            <person name="Lee C."/>
            <person name="Kim M.-K."/>
            <person name="Kim S.B."/>
        </authorList>
    </citation>
    <scope>NUCLEOTIDE SEQUENCE [LARGE SCALE GENOMIC DNA]</scope>
    <source>
        <strain evidence="4 5">MMS17-SY213</strain>
    </source>
</reference>
<dbReference type="InterPro" id="IPR036465">
    <property type="entry name" value="vWFA_dom_sf"/>
</dbReference>
<dbReference type="SMART" id="SM00327">
    <property type="entry name" value="VWA"/>
    <property type="match status" value="1"/>
</dbReference>
<feature type="compositionally biased region" description="Polar residues" evidence="1">
    <location>
        <begin position="307"/>
        <end position="317"/>
    </location>
</feature>
<keyword evidence="2" id="KW-0472">Membrane</keyword>
<evidence type="ECO:0000313" key="4">
    <source>
        <dbReference type="EMBL" id="TGN64519.1"/>
    </source>
</evidence>
<dbReference type="Pfam" id="PF00092">
    <property type="entry name" value="VWA"/>
    <property type="match status" value="1"/>
</dbReference>
<evidence type="ECO:0000256" key="1">
    <source>
        <dbReference type="SAM" id="MobiDB-lite"/>
    </source>
</evidence>
<proteinExistence type="predicted"/>
<dbReference type="Gene3D" id="3.40.50.410">
    <property type="entry name" value="von Willebrand factor, type A domain"/>
    <property type="match status" value="1"/>
</dbReference>
<dbReference type="PROSITE" id="PS50234">
    <property type="entry name" value="VWFA"/>
    <property type="match status" value="1"/>
</dbReference>
<feature type="region of interest" description="Disordered" evidence="1">
    <location>
        <begin position="297"/>
        <end position="317"/>
    </location>
</feature>
<protein>
    <submittedName>
        <fullName evidence="4">VWA domain-containing protein</fullName>
    </submittedName>
</protein>
<comment type="caution">
    <text evidence="4">The sequence shown here is derived from an EMBL/GenBank/DDBJ whole genome shotgun (WGS) entry which is preliminary data.</text>
</comment>
<sequence>MSTPDDAYEREFSPRVVLAVGVALLLITGLLLGGGAAYLLWASPDEAEPSVDGCTRYRTVDLTVTSEMYEVVVDVLDEVAPACTSVEPAVRSGAEVALGVSTGGALPDIWIPESRIWLGRARLGRAARVQVLAPSLARTPVLLVGGPRARRFPTWGDAEATGLVSVPDPEVSTVGALALVAPLAEARTSGRTAAEAQQMVVPFAQTYGARRARGADLRVWPTMFRARSPRLVVTTEQELAHAEDGQRLRDLTPDVGAPVLDFPLAVGEDADPGARLVALGLLDHLMGEDGATTLVEHGLRPARGPSPTGTRSDVSTYLPTPTGRTVVTAVQSWRTLAIPSAILAVVDASGSMDFDSGAGTRMDLLADAAKIGLSFLPDHARVGLWIFSIDKGGPGQDWRVLEPIRRLDDLRFGRTQRYALRERASEMSGLTGGGTGLYDTALAAYREAVRSYRRNYANAVVLMTDGRNEDAGSIGLDQLLARLRELRDPDRPVRIVGIAISEDADLGALQRMAQVTGGDAYLAAQPEDILGVFAQAVLSR</sequence>